<dbReference type="Proteomes" id="UP000199337">
    <property type="component" value="Unassembled WGS sequence"/>
</dbReference>
<dbReference type="InterPro" id="IPR018530">
    <property type="entry name" value="SiaC"/>
</dbReference>
<dbReference type="Pfam" id="PF09345">
    <property type="entry name" value="SiaC"/>
    <property type="match status" value="1"/>
</dbReference>
<sequence length="128" mass="14766">MKKLIISETKSTPEINFNPDNNILSISGQSYPENAFKFYEPVFQWIDGYLAELHTKATVKIDFKLPYINTSSSKCIMMLLEKFDAAFLSGKNIALNWYYDVDNESELECAEEFKEDTKLSFNIVPREG</sequence>
<name>A0A1I2YWH7_9FIRM</name>
<accession>A0A1I2YWH7</accession>
<reference evidence="3" key="1">
    <citation type="submission" date="2016-10" db="EMBL/GenBank/DDBJ databases">
        <authorList>
            <person name="Varghese N."/>
            <person name="Submissions S."/>
        </authorList>
    </citation>
    <scope>NUCLEOTIDE SEQUENCE [LARGE SCALE GENOMIC DNA]</scope>
    <source>
        <strain evidence="3">DSM 17038</strain>
    </source>
</reference>
<dbReference type="AlphaFoldDB" id="A0A1I2YWH7"/>
<dbReference type="OrthoDB" id="5297629at2"/>
<evidence type="ECO:0000313" key="2">
    <source>
        <dbReference type="EMBL" id="SFH29629.1"/>
    </source>
</evidence>
<keyword evidence="3" id="KW-1185">Reference proteome</keyword>
<evidence type="ECO:0000259" key="1">
    <source>
        <dbReference type="Pfam" id="PF09345"/>
    </source>
</evidence>
<dbReference type="RefSeq" id="WP_092474952.1">
    <property type="nucleotide sequence ID" value="NZ_FOOX01000023.1"/>
</dbReference>
<feature type="domain" description="SiaC family regulatory phosphoprotein" evidence="1">
    <location>
        <begin position="6"/>
        <end position="125"/>
    </location>
</feature>
<gene>
    <name evidence="2" type="ORF">SAMN05660649_04631</name>
</gene>
<proteinExistence type="predicted"/>
<protein>
    <recommendedName>
        <fullName evidence="1">SiaC family regulatory phosphoprotein domain-containing protein</fullName>
    </recommendedName>
</protein>
<evidence type="ECO:0000313" key="3">
    <source>
        <dbReference type="Proteomes" id="UP000199337"/>
    </source>
</evidence>
<organism evidence="2 3">
    <name type="scientific">Desulfotruncus arcticus DSM 17038</name>
    <dbReference type="NCBI Taxonomy" id="1121424"/>
    <lineage>
        <taxon>Bacteria</taxon>
        <taxon>Bacillati</taxon>
        <taxon>Bacillota</taxon>
        <taxon>Clostridia</taxon>
        <taxon>Eubacteriales</taxon>
        <taxon>Desulfallaceae</taxon>
        <taxon>Desulfotruncus</taxon>
    </lineage>
</organism>
<dbReference type="STRING" id="341036.SAMN05660649_04631"/>
<dbReference type="EMBL" id="FOOX01000023">
    <property type="protein sequence ID" value="SFH29629.1"/>
    <property type="molecule type" value="Genomic_DNA"/>
</dbReference>